<proteinExistence type="predicted"/>
<gene>
    <name evidence="1" type="ORF">LCGC14_1745000</name>
</gene>
<accession>A0A0F9H5M2</accession>
<name>A0A0F9H5M2_9ZZZZ</name>
<comment type="caution">
    <text evidence="1">The sequence shown here is derived from an EMBL/GenBank/DDBJ whole genome shotgun (WGS) entry which is preliminary data.</text>
</comment>
<dbReference type="AlphaFoldDB" id="A0A0F9H5M2"/>
<protein>
    <submittedName>
        <fullName evidence="1">Uncharacterized protein</fullName>
    </submittedName>
</protein>
<organism evidence="1">
    <name type="scientific">marine sediment metagenome</name>
    <dbReference type="NCBI Taxonomy" id="412755"/>
    <lineage>
        <taxon>unclassified sequences</taxon>
        <taxon>metagenomes</taxon>
        <taxon>ecological metagenomes</taxon>
    </lineage>
</organism>
<sequence length="67" mass="7539">MPDITTISLQDLKKDRRESLEDIKVCATALLSGINSYSTGSVIERMEKNVGFVKTIDLELNRRKEAP</sequence>
<dbReference type="EMBL" id="LAZR01016018">
    <property type="protein sequence ID" value="KKM06340.1"/>
    <property type="molecule type" value="Genomic_DNA"/>
</dbReference>
<reference evidence="1" key="1">
    <citation type="journal article" date="2015" name="Nature">
        <title>Complex archaea that bridge the gap between prokaryotes and eukaryotes.</title>
        <authorList>
            <person name="Spang A."/>
            <person name="Saw J.H."/>
            <person name="Jorgensen S.L."/>
            <person name="Zaremba-Niedzwiedzka K."/>
            <person name="Martijn J."/>
            <person name="Lind A.E."/>
            <person name="van Eijk R."/>
            <person name="Schleper C."/>
            <person name="Guy L."/>
            <person name="Ettema T.J."/>
        </authorList>
    </citation>
    <scope>NUCLEOTIDE SEQUENCE</scope>
</reference>
<evidence type="ECO:0000313" key="1">
    <source>
        <dbReference type="EMBL" id="KKM06340.1"/>
    </source>
</evidence>